<reference evidence="4" key="2">
    <citation type="submission" date="2020-02" db="EMBL/GenBank/DDBJ databases">
        <title>Esox lucius (northern pike) genome, fEsoLuc1, primary haplotype.</title>
        <authorList>
            <person name="Myers G."/>
            <person name="Karagic N."/>
            <person name="Meyer A."/>
            <person name="Pippel M."/>
            <person name="Reichard M."/>
            <person name="Winkler S."/>
            <person name="Tracey A."/>
            <person name="Sims Y."/>
            <person name="Howe K."/>
            <person name="Rhie A."/>
            <person name="Formenti G."/>
            <person name="Durbin R."/>
            <person name="Fedrigo O."/>
            <person name="Jarvis E.D."/>
        </authorList>
    </citation>
    <scope>NUCLEOTIDE SEQUENCE [LARGE SCALE GENOMIC DNA]</scope>
</reference>
<dbReference type="Ensembl" id="ENSELUT00000018405.3">
    <property type="protein sequence ID" value="ENSELUP00000000831.3"/>
    <property type="gene ID" value="ENSELUG00000002422.3"/>
</dbReference>
<feature type="domain" description="PLAT" evidence="3">
    <location>
        <begin position="1747"/>
        <end position="1869"/>
    </location>
</feature>
<feature type="domain" description="PLAT" evidence="3">
    <location>
        <begin position="959"/>
        <end position="1077"/>
    </location>
</feature>
<feature type="domain" description="PLAT" evidence="3">
    <location>
        <begin position="1357"/>
        <end position="1475"/>
    </location>
</feature>
<evidence type="ECO:0000259" key="3">
    <source>
        <dbReference type="PROSITE" id="PS50095"/>
    </source>
</evidence>
<feature type="domain" description="PLAT" evidence="3">
    <location>
        <begin position="672"/>
        <end position="791"/>
    </location>
</feature>
<feature type="domain" description="PLAT" evidence="3">
    <location>
        <begin position="1244"/>
        <end position="1362"/>
    </location>
</feature>
<feature type="domain" description="PLAT" evidence="3">
    <location>
        <begin position="420"/>
        <end position="535"/>
    </location>
</feature>
<organism evidence="4 5">
    <name type="scientific">Esox lucius</name>
    <name type="common">Northern pike</name>
    <dbReference type="NCBI Taxonomy" id="8010"/>
    <lineage>
        <taxon>Eukaryota</taxon>
        <taxon>Metazoa</taxon>
        <taxon>Chordata</taxon>
        <taxon>Craniata</taxon>
        <taxon>Vertebrata</taxon>
        <taxon>Euteleostomi</taxon>
        <taxon>Actinopterygii</taxon>
        <taxon>Neopterygii</taxon>
        <taxon>Teleostei</taxon>
        <taxon>Protacanthopterygii</taxon>
        <taxon>Esociformes</taxon>
        <taxon>Esocidae</taxon>
        <taxon>Esox</taxon>
    </lineage>
</organism>
<dbReference type="Gene3D" id="2.60.60.20">
    <property type="entry name" value="PLAT/LH2 domain"/>
    <property type="match status" value="4"/>
</dbReference>
<reference evidence="5" key="1">
    <citation type="journal article" date="2014" name="PLoS ONE">
        <title>The genome and linkage map of the northern pike (Esox lucius): conserved synteny revealed between the salmonid sister group and the Neoteleostei.</title>
        <authorList>
            <person name="Rondeau E.B."/>
            <person name="Minkley D.R."/>
            <person name="Leong J.S."/>
            <person name="Messmer A.M."/>
            <person name="Jantzen J.R."/>
            <person name="von Schalburg K.R."/>
            <person name="Lemon C."/>
            <person name="Bird N.H."/>
            <person name="Koop B.F."/>
        </authorList>
    </citation>
    <scope>NUCLEOTIDE SEQUENCE</scope>
</reference>
<protein>
    <recommendedName>
        <fullName evidence="3">PLAT domain-containing protein</fullName>
    </recommendedName>
</protein>
<dbReference type="PROSITE" id="PS50095">
    <property type="entry name" value="PLAT"/>
    <property type="match status" value="15"/>
</dbReference>
<reference evidence="4" key="4">
    <citation type="submission" date="2025-09" db="UniProtKB">
        <authorList>
            <consortium name="Ensembl"/>
        </authorList>
    </citation>
    <scope>IDENTIFICATION</scope>
</reference>
<dbReference type="InterPro" id="IPR036392">
    <property type="entry name" value="PLAT/LH2_dom_sf"/>
</dbReference>
<feature type="domain" description="PLAT" evidence="3">
    <location>
        <begin position="1090"/>
        <end position="1215"/>
    </location>
</feature>
<feature type="domain" description="PLAT" evidence="3">
    <location>
        <begin position="802"/>
        <end position="922"/>
    </location>
</feature>
<proteinExistence type="predicted"/>
<dbReference type="Pfam" id="PF01477">
    <property type="entry name" value="PLAT"/>
    <property type="match status" value="15"/>
</dbReference>
<dbReference type="Gene3D" id="2.40.180.10">
    <property type="entry name" value="Catalase core domain"/>
    <property type="match status" value="11"/>
</dbReference>
<accession>A0A3P8X8L0</accession>
<evidence type="ECO:0000313" key="5">
    <source>
        <dbReference type="Proteomes" id="UP000265140"/>
    </source>
</evidence>
<dbReference type="InterPro" id="IPR001024">
    <property type="entry name" value="PLAT/LH2_dom"/>
</dbReference>
<sequence length="2005" mass="226370">MHTNTNIRTGINQMVRRQWRYSLLTLHPTLYLCPSLSVYEVVTVTGDVRGAGTDANVFVTLFGDYGITPKVHLASKSRTAFEKNKTDVFRIKTHNVGPLRKLRIEHDNTGGLNASWFLDRVVVTDMNRPHLRFYFPCNNWLSREEGDGLYVRDLLGSLNPMDVPKLNKYIVSVFTSAEKGSGTDADVFLNIFGELGDTGERRLDSDKDNFERGTEDKFTIEAPNLGRLKKITIGHNNRGSSAGWCLDKVVIDDMGNKEVYEFPVNRWFAMDEDDGKIQRDLLVGMTETMAVVYNVQVMTGNVRGAGTNSKIHIIMHGTKGLKNSGKVFLEGGAFERGLIDIFNVEIAALLSPLSRVTIGHDNGAVGAGWYCEKVRLYCPFTGIEQTFPCGKWLDEDEGDGLIERELYEMVSLRQKKLKKFPWTLWIWTSDVKGAGTDAQVFLQIYGEKGKSDEMRLESKSDSFEQGQLDKFMIEMPDIGKLTKLRIWHEKRHPFAGWHFARATVMKTLTREKYSFNCGRWLDINEDDNEIIRELPATTVLCQVVKYRITICTGRVSGGGTDASVFANVIGELGDTGDRLMLLSKNNVNKFEKGNADEFLIEAVFLGPIRRVRVGHDGRGGGCGWFLDKVMVREEGQPESTAIEFPCYRWLDRNEDDGQIVRELVPDGDGLHVNYQISIKTGSINGASSDSKVFVKLYGEKGDTTRMLLMVSDNDLRNYFETGRTDVFSIETCDIGQIHRLLIGHTNEGLRAGWFLDSVQITVPVHGKQYMFPSHRWLCKDEADGKVEVEIYPSETLDIEKLINYEITVITGDMRNGGTNANVFCQIYGDEGKTELIDLRNRSNNFERGVTEIFKEDVFTVSAIDLGVLKKLRIRHDNSQLHAAWFLDRVEIIDSKDDTTYYFPCKRWLAVDEDDGQIARELVPVDEAFMKKGDDADEDDEDDEGSSSATLGLEQKAMSTTFTMKVKTGDKKYAGTDSNVFAILYGTKDDTGIIMLKSSKLHKNKFEQGMIDEFTVEAVDLGTLKRIRIGHDNSGTAAGWFLDWVEVNAPSLGQKLKFPCGRWLDKGEDDGAIVRDLYPAHLQTELYTPFVPYEIKTFTSDLFAAGTDADVFIVLYGRDGVCTQQRALCVNKRERTMYFERGAEDMFIVELEDVGDVIEKIRIGHDNRGINGGWHLDRVEIRRLLRKGKGSETVIFPCERWLAKSEDDGETVRELVPSEIITEKLQRDGTLKVNEIEVEDALETHTYKVSVMTGDVYNAGTDANVFLTIYGDLGDTGERKLSKSETNSNKFERGAVDQFVIEAVDLGQVFKIKIRHDNSMLSADWYLDQVEIVDEDSEEVFLFLCERWLSRKREDRLIPYHLTVSTGAEKDASTGSRVYVIIMGSNHARTERLWLDLTGGKKGFESGSLESFVSHGADVGEIKKVELGHDGATPESCWLVDELAVAVPTKGVKYIFQCKCWLAKDRGDGLTARVFNVLDAESITISQKIIYEVTVVTGDVQNAGTDTQIYISVFGANGTTEEILLQKNEDRFERGQEDTFSLEVDDVAPLRKMRVRIDGSGSRPDWFLNKIIMRNLTTEEVSLFTYEEWLSKTKGPKRAMICEMAAVVDEEEMVEITTYIIQVKTSDIGGAGTDANVWIIVFGECGDTGTLALKECQKSNKFERKQTDVFRFPDMFSLGELSKVRVWHDNSGPAPGWHLEYIDVKDEILDKTFRFPCDRWLAKNEDDGQVMRELACANNDILDLNEKTKYEIITTTADTDDAETKENVWIALEGRKGRSKEFVMENSSKKKRFLRGSTDKFEFSSKQLGDIASICLGHTPKDGKKVKGEAFWHVEEVVVIEKELGNRFIFICNALIPLSSKRDEFVTIECTKAIESFASKARSLVPVKYEIIVITGDEKGAGTDANVFITIYGSNGDSGRRTLRQKFRNLFERGQTDRFLLEMLDMGELLRVRVEHDNTHLSPGWLLDRVEITNMANGVTTIFLCGKWLDTKKADGQISRVLYPKY</sequence>
<feature type="domain" description="PLAT" evidence="3">
    <location>
        <begin position="1886"/>
        <end position="2002"/>
    </location>
</feature>
<dbReference type="PANTHER" id="PTHR45901:SF3">
    <property type="entry name" value="LIPOXYGENASE HOMOLOGY DOMAIN-CONTAINING PROTEIN 1"/>
    <property type="match status" value="1"/>
</dbReference>
<dbReference type="CDD" id="cd01756">
    <property type="entry name" value="PLAT_repeat"/>
    <property type="match status" value="13"/>
</dbReference>
<dbReference type="Proteomes" id="UP000265140">
    <property type="component" value="Chromosome 14"/>
</dbReference>
<dbReference type="SUPFAM" id="SSF49723">
    <property type="entry name" value="Lipase/lipooxygenase domain (PLAT/LH2 domain)"/>
    <property type="match status" value="15"/>
</dbReference>
<comment type="caution">
    <text evidence="1">Lacks conserved residue(s) required for the propagation of feature annotation.</text>
</comment>
<evidence type="ECO:0000256" key="2">
    <source>
        <dbReference type="SAM" id="MobiDB-lite"/>
    </source>
</evidence>
<feature type="domain" description="PLAT" evidence="3">
    <location>
        <begin position="544"/>
        <end position="664"/>
    </location>
</feature>
<evidence type="ECO:0000313" key="4">
    <source>
        <dbReference type="Ensembl" id="ENSELUP00000000831.3"/>
    </source>
</evidence>
<keyword evidence="5" id="KW-1185">Reference proteome</keyword>
<dbReference type="Bgee" id="ENSELUG00000002422">
    <property type="expression patterns" value="Expressed in brain and 1 other cell type or tissue"/>
</dbReference>
<feature type="domain" description="PLAT" evidence="3">
    <location>
        <begin position="167"/>
        <end position="282"/>
    </location>
</feature>
<dbReference type="InterPro" id="IPR052970">
    <property type="entry name" value="Inner_ear_hair_cell_LOXHD"/>
</dbReference>
<reference evidence="4" key="3">
    <citation type="submission" date="2025-08" db="UniProtKB">
        <authorList>
            <consortium name="Ensembl"/>
        </authorList>
    </citation>
    <scope>IDENTIFICATION</scope>
</reference>
<evidence type="ECO:0000256" key="1">
    <source>
        <dbReference type="PROSITE-ProRule" id="PRU00152"/>
    </source>
</evidence>
<feature type="domain" description="PLAT" evidence="3">
    <location>
        <begin position="291"/>
        <end position="407"/>
    </location>
</feature>
<feature type="domain" description="PLAT" evidence="3">
    <location>
        <begin position="37"/>
        <end position="155"/>
    </location>
</feature>
<name>A0A3P8X8L0_ESOLU</name>
<feature type="domain" description="PLAT" evidence="3">
    <location>
        <begin position="1616"/>
        <end position="1734"/>
    </location>
</feature>
<dbReference type="GeneTree" id="ENSGT00390000018830"/>
<dbReference type="SMART" id="SM00308">
    <property type="entry name" value="LH2"/>
    <property type="match status" value="13"/>
</dbReference>
<feature type="region of interest" description="Disordered" evidence="2">
    <location>
        <begin position="929"/>
        <end position="949"/>
    </location>
</feature>
<feature type="compositionally biased region" description="Acidic residues" evidence="2">
    <location>
        <begin position="934"/>
        <end position="944"/>
    </location>
</feature>
<feature type="domain" description="PLAT" evidence="3">
    <location>
        <begin position="1488"/>
        <end position="1603"/>
    </location>
</feature>
<dbReference type="PANTHER" id="PTHR45901">
    <property type="entry name" value="PROTEIN CBG12474"/>
    <property type="match status" value="1"/>
</dbReference>